<dbReference type="SUPFAM" id="SSF52161">
    <property type="entry name" value="Ribosomal protein L13"/>
    <property type="match status" value="1"/>
</dbReference>
<dbReference type="NCBIfam" id="TIGR01066">
    <property type="entry name" value="rplM_bact"/>
    <property type="match status" value="1"/>
</dbReference>
<dbReference type="InterPro" id="IPR005822">
    <property type="entry name" value="Ribosomal_uL13"/>
</dbReference>
<dbReference type="PANTHER" id="PTHR11545:SF41">
    <property type="entry name" value="50S RIBOSOMAL PROTEIN L13, CHLOROPLASTIC"/>
    <property type="match status" value="1"/>
</dbReference>
<proteinExistence type="inferred from homology"/>
<sequence>MSFPGRAVQRTWHLVDAANQTVGRLATTIAPILKGKHKPTYRPNADIGDYVVIVNADKVHFSGKKWSDKLYRWHTGYPGGLKERPAKNMLERKPEFILKKAILGMLYRNNLREGYIEPRLKIYTGEVHPHEAQLPSGVKALPIHPRKRTGSYHFGLGNKYSETTFQVGVSAGSKDST</sequence>
<evidence type="ECO:0000313" key="5">
    <source>
        <dbReference type="Proteomes" id="UP001530293"/>
    </source>
</evidence>
<dbReference type="GO" id="GO:1990904">
    <property type="term" value="C:ribonucleoprotein complex"/>
    <property type="evidence" value="ECO:0007669"/>
    <property type="project" value="UniProtKB-KW"/>
</dbReference>
<protein>
    <recommendedName>
        <fullName evidence="6">50S ribosomal protein L13</fullName>
    </recommendedName>
</protein>
<dbReference type="GO" id="GO:0005840">
    <property type="term" value="C:ribosome"/>
    <property type="evidence" value="ECO:0007669"/>
    <property type="project" value="UniProtKB-KW"/>
</dbReference>
<gene>
    <name evidence="4" type="ORF">ACHAWU_001355</name>
</gene>
<keyword evidence="3" id="KW-0687">Ribonucleoprotein</keyword>
<organism evidence="4 5">
    <name type="scientific">Discostella pseudostelligera</name>
    <dbReference type="NCBI Taxonomy" id="259834"/>
    <lineage>
        <taxon>Eukaryota</taxon>
        <taxon>Sar</taxon>
        <taxon>Stramenopiles</taxon>
        <taxon>Ochrophyta</taxon>
        <taxon>Bacillariophyta</taxon>
        <taxon>Coscinodiscophyceae</taxon>
        <taxon>Thalassiosirophycidae</taxon>
        <taxon>Stephanodiscales</taxon>
        <taxon>Stephanodiscaceae</taxon>
        <taxon>Discostella</taxon>
    </lineage>
</organism>
<evidence type="ECO:0000313" key="4">
    <source>
        <dbReference type="EMBL" id="KAL3772131.1"/>
    </source>
</evidence>
<reference evidence="4 5" key="1">
    <citation type="submission" date="2024-10" db="EMBL/GenBank/DDBJ databases">
        <title>Updated reference genomes for cyclostephanoid diatoms.</title>
        <authorList>
            <person name="Roberts W.R."/>
            <person name="Alverson A.J."/>
        </authorList>
    </citation>
    <scope>NUCLEOTIDE SEQUENCE [LARGE SCALE GENOMIC DNA]</scope>
    <source>
        <strain evidence="4 5">AJA232-27</strain>
    </source>
</reference>
<dbReference type="EMBL" id="JALLBG020000016">
    <property type="protein sequence ID" value="KAL3772131.1"/>
    <property type="molecule type" value="Genomic_DNA"/>
</dbReference>
<dbReference type="CDD" id="cd00392">
    <property type="entry name" value="Ribosomal_L13"/>
    <property type="match status" value="1"/>
</dbReference>
<keyword evidence="2" id="KW-0689">Ribosomal protein</keyword>
<evidence type="ECO:0000256" key="2">
    <source>
        <dbReference type="ARBA" id="ARBA00022980"/>
    </source>
</evidence>
<dbReference type="InterPro" id="IPR036899">
    <property type="entry name" value="Ribosomal_uL13_sf"/>
</dbReference>
<evidence type="ECO:0008006" key="6">
    <source>
        <dbReference type="Google" id="ProtNLM"/>
    </source>
</evidence>
<dbReference type="InterPro" id="IPR005823">
    <property type="entry name" value="Ribosomal_uL13_bac-type"/>
</dbReference>
<keyword evidence="5" id="KW-1185">Reference proteome</keyword>
<dbReference type="Proteomes" id="UP001530293">
    <property type="component" value="Unassembled WGS sequence"/>
</dbReference>
<dbReference type="AlphaFoldDB" id="A0ABD3NCU5"/>
<accession>A0ABD3NCU5</accession>
<dbReference type="HAMAP" id="MF_01366">
    <property type="entry name" value="Ribosomal_uL13"/>
    <property type="match status" value="1"/>
</dbReference>
<comment type="caution">
    <text evidence="4">The sequence shown here is derived from an EMBL/GenBank/DDBJ whole genome shotgun (WGS) entry which is preliminary data.</text>
</comment>
<dbReference type="Pfam" id="PF00572">
    <property type="entry name" value="Ribosomal_L13"/>
    <property type="match status" value="1"/>
</dbReference>
<name>A0ABD3NCU5_9STRA</name>
<evidence type="ECO:0000256" key="1">
    <source>
        <dbReference type="ARBA" id="ARBA00006227"/>
    </source>
</evidence>
<evidence type="ECO:0000256" key="3">
    <source>
        <dbReference type="ARBA" id="ARBA00023274"/>
    </source>
</evidence>
<dbReference type="Gene3D" id="3.90.1180.10">
    <property type="entry name" value="Ribosomal protein L13"/>
    <property type="match status" value="1"/>
</dbReference>
<dbReference type="PANTHER" id="PTHR11545">
    <property type="entry name" value="RIBOSOMAL PROTEIN L13"/>
    <property type="match status" value="1"/>
</dbReference>
<comment type="similarity">
    <text evidence="1">Belongs to the universal ribosomal protein uL13 family.</text>
</comment>